<dbReference type="Proteomes" id="UP001055439">
    <property type="component" value="Chromosome 5"/>
</dbReference>
<dbReference type="AlphaFoldDB" id="A0A9E7K100"/>
<name>A0A9E7K100_9LILI</name>
<reference evidence="2" key="1">
    <citation type="submission" date="2022-05" db="EMBL/GenBank/DDBJ databases">
        <title>The Musa troglodytarum L. genome provides insights into the mechanism of non-climacteric behaviour and enrichment of carotenoids.</title>
        <authorList>
            <person name="Wang J."/>
        </authorList>
    </citation>
    <scope>NUCLEOTIDE SEQUENCE</scope>
    <source>
        <tissue evidence="2">Leaf</tissue>
    </source>
</reference>
<evidence type="ECO:0000313" key="2">
    <source>
        <dbReference type="EMBL" id="URE00604.1"/>
    </source>
</evidence>
<dbReference type="EMBL" id="CP097507">
    <property type="protein sequence ID" value="URE00604.1"/>
    <property type="molecule type" value="Genomic_DNA"/>
</dbReference>
<accession>A0A9E7K100</accession>
<feature type="region of interest" description="Disordered" evidence="1">
    <location>
        <begin position="109"/>
        <end position="133"/>
    </location>
</feature>
<evidence type="ECO:0000313" key="3">
    <source>
        <dbReference type="Proteomes" id="UP001055439"/>
    </source>
</evidence>
<proteinExistence type="predicted"/>
<keyword evidence="3" id="KW-1185">Reference proteome</keyword>
<organism evidence="2 3">
    <name type="scientific">Musa troglodytarum</name>
    <name type="common">fe'i banana</name>
    <dbReference type="NCBI Taxonomy" id="320322"/>
    <lineage>
        <taxon>Eukaryota</taxon>
        <taxon>Viridiplantae</taxon>
        <taxon>Streptophyta</taxon>
        <taxon>Embryophyta</taxon>
        <taxon>Tracheophyta</taxon>
        <taxon>Spermatophyta</taxon>
        <taxon>Magnoliopsida</taxon>
        <taxon>Liliopsida</taxon>
        <taxon>Zingiberales</taxon>
        <taxon>Musaceae</taxon>
        <taxon>Musa</taxon>
    </lineage>
</organism>
<gene>
    <name evidence="2" type="ORF">MUK42_12214</name>
</gene>
<protein>
    <submittedName>
        <fullName evidence="2">Uncharacterized protein</fullName>
    </submittedName>
</protein>
<sequence length="133" mass="14235">MASPYRILHQPLSAAAAVAAVSSVLPDRVSSQPNRSDSDAAAPTHVLLPEPEPAARQMPISDITSLPFLPLDRKRSAHFPDSIFVSSPFPMASSAVLFLYGYAKLANPKKNDEFPPAIASSPSPVDNRYHCAP</sequence>
<evidence type="ECO:0000256" key="1">
    <source>
        <dbReference type="SAM" id="MobiDB-lite"/>
    </source>
</evidence>